<name>D2BSU9_DICZ5</name>
<gene>
    <name evidence="2" type="ordered locus">Dd586_2875</name>
</gene>
<protein>
    <submittedName>
        <fullName evidence="2">Signal peptide</fullName>
    </submittedName>
</protein>
<accession>D2BSU9</accession>
<proteinExistence type="predicted"/>
<dbReference type="AlphaFoldDB" id="D2BSU9"/>
<dbReference type="RefSeq" id="WP_012885521.1">
    <property type="nucleotide sequence ID" value="NC_013592.1"/>
</dbReference>
<dbReference type="Pfam" id="PF20091">
    <property type="entry name" value="Abhydrolase_10"/>
    <property type="match status" value="1"/>
</dbReference>
<dbReference type="OrthoDB" id="1971292at2"/>
<reference evidence="2" key="1">
    <citation type="submission" date="2009-12" db="EMBL/GenBank/DDBJ databases">
        <title>Complete sequence of Dickeya dadantii Ech586.</title>
        <authorList>
            <consortium name="US DOE Joint Genome Institute"/>
            <person name="Lucas S."/>
            <person name="Copeland A."/>
            <person name="Lapidus A."/>
            <person name="Glavina del Rio T."/>
            <person name="Tice H."/>
            <person name="Bruce D."/>
            <person name="Goodwin L."/>
            <person name="Pitluck S."/>
            <person name="Munk A.C."/>
            <person name="Brettin T."/>
            <person name="Detter J.C."/>
            <person name="Han C."/>
            <person name="Tapia R."/>
            <person name="Larimer F."/>
            <person name="Land M."/>
            <person name="Hauser L."/>
            <person name="Kyrpides N."/>
            <person name="Mikhailova N."/>
            <person name="Balakrishnan V."/>
            <person name="Glasner J."/>
            <person name="Perna N.T."/>
        </authorList>
    </citation>
    <scope>NUCLEOTIDE SEQUENCE [LARGE SCALE GENOMIC DNA]</scope>
    <source>
        <strain evidence="2">Ech586</strain>
    </source>
</reference>
<organism evidence="2 3">
    <name type="scientific">Dickeya zeae (strain Ech586)</name>
    <name type="common">Dickeya dadantii (strain Ech586)</name>
    <dbReference type="NCBI Taxonomy" id="590409"/>
    <lineage>
        <taxon>Bacteria</taxon>
        <taxon>Pseudomonadati</taxon>
        <taxon>Pseudomonadota</taxon>
        <taxon>Gammaproteobacteria</taxon>
        <taxon>Enterobacterales</taxon>
        <taxon>Pectobacteriaceae</taxon>
        <taxon>Dickeya</taxon>
        <taxon>Dickeya parazeae</taxon>
    </lineage>
</organism>
<keyword evidence="3" id="KW-1185">Reference proteome</keyword>
<evidence type="ECO:0000259" key="1">
    <source>
        <dbReference type="Pfam" id="PF20091"/>
    </source>
</evidence>
<feature type="domain" description="Alpha/beta hydrolase" evidence="1">
    <location>
        <begin position="59"/>
        <end position="493"/>
    </location>
</feature>
<dbReference type="EMBL" id="CP001836">
    <property type="protein sequence ID" value="ACZ77712.1"/>
    <property type="molecule type" value="Genomic_DNA"/>
</dbReference>
<evidence type="ECO:0000313" key="2">
    <source>
        <dbReference type="EMBL" id="ACZ77712.1"/>
    </source>
</evidence>
<dbReference type="eggNOG" id="ENOG502Z97Z">
    <property type="taxonomic scope" value="Bacteria"/>
</dbReference>
<dbReference type="InterPro" id="IPR045394">
    <property type="entry name" value="Abhydrolase_dom"/>
</dbReference>
<evidence type="ECO:0000313" key="3">
    <source>
        <dbReference type="Proteomes" id="UP000001446"/>
    </source>
</evidence>
<sequence>MNRLFTSIACNLKVNRNASVTRHLRQWAMVAVAGVVLSACVGGATSGVAKQPLPQVLTPPATGTPMSATVEPLQQRGFVESELFIKGQAGRYRIKDAMKDAQRIDGSNPYTTRALVRRPADPARFNGTVVVEWLNVTLDQDIDFVFGATRELMLREGYAWIGVSAQHNGIDAMKRWNPSRYGALNVTASNVDPADGSLIDPQNPLIMAKGGDVLAWDIFSQVGALAKTSNTDLLGGLKVKKVIAAAESQSTLKVSTYYNSIQPLHHVYDGFLFYDRSATLRSDVDAKSIAIGTEIFTALMKSAPQPDTDHQRWWEINGASHFSLDEIANYVDPMIKRDAAFRDAQGKAMSLSEITAKNGPCTPPTIYSRVPNGDVMKAALKALNTWIKGGPAPAKMPRFVVNNQTPPQYVRNANNQIIGGIRTAAQDAPLARNAGIGKGPWFCGPSGNHVDFTAAELCKRYGSHDTYVEQVKAVVASNVRQGVLLPEEANKTIEQAQALTFACPVN</sequence>
<dbReference type="HOGENOM" id="CLU_040631_0_0_6"/>
<dbReference type="Proteomes" id="UP000001446">
    <property type="component" value="Chromosome"/>
</dbReference>
<dbReference type="KEGG" id="ddc:Dd586_2875"/>